<dbReference type="EMBL" id="AVCI01000001">
    <property type="protein sequence ID" value="KFN44845.1"/>
    <property type="molecule type" value="Genomic_DNA"/>
</dbReference>
<protein>
    <recommendedName>
        <fullName evidence="2">Putative sensor domain-containing protein</fullName>
    </recommendedName>
</protein>
<feature type="transmembrane region" description="Helical" evidence="1">
    <location>
        <begin position="257"/>
        <end position="278"/>
    </location>
</feature>
<proteinExistence type="predicted"/>
<comment type="caution">
    <text evidence="3">The sequence shown here is derived from an EMBL/GenBank/DDBJ whole genome shotgun (WGS) entry which is preliminary data.</text>
</comment>
<dbReference type="RefSeq" id="WP_022969016.1">
    <property type="nucleotide sequence ID" value="NZ_ATVD01000002.1"/>
</dbReference>
<dbReference type="AlphaFoldDB" id="A0A091BKK9"/>
<sequence length="298" mass="32629">MTATTPKTIPEYLDQLRQALAGADPALLQDALYDAEEYLRSELAAQPGVDEATLLASIATSYGAPDEVADIYRQTESTVVQALRPPPKREHRSLPGKFFGVLADPRAYTSLFYMLLSLATGTLYFTWAVTGISLSLGLAILIIGIPVAILFFASVRGISLVEGRLVEAMLGERMPRRPLYTDRDQSMMARIKTLFTDPRTWSSMIYMVMMQPLGVAYFTFATVAISLSAGVAAIPVIDLFNHHGTISIGDWYFRLPLWTLPLTIAAGVVMFVLTLHIARGIGRVHALLAKHLLVQSAA</sequence>
<evidence type="ECO:0000259" key="2">
    <source>
        <dbReference type="Pfam" id="PF13796"/>
    </source>
</evidence>
<evidence type="ECO:0000313" key="3">
    <source>
        <dbReference type="EMBL" id="KFN44845.1"/>
    </source>
</evidence>
<feature type="transmembrane region" description="Helical" evidence="1">
    <location>
        <begin position="214"/>
        <end position="237"/>
    </location>
</feature>
<dbReference type="Proteomes" id="UP000029385">
    <property type="component" value="Unassembled WGS sequence"/>
</dbReference>
<reference evidence="3 4" key="1">
    <citation type="submission" date="2013-09" db="EMBL/GenBank/DDBJ databases">
        <title>Genome sequencing of Arenimonas oryziterrae.</title>
        <authorList>
            <person name="Chen F."/>
            <person name="Wang G."/>
        </authorList>
    </citation>
    <scope>NUCLEOTIDE SEQUENCE [LARGE SCALE GENOMIC DNA]</scope>
    <source>
        <strain evidence="3 4">YC6267</strain>
    </source>
</reference>
<keyword evidence="4" id="KW-1185">Reference proteome</keyword>
<name>A0A091BKK9_9GAMM</name>
<dbReference type="PATRIC" id="fig|1121015.4.peg.430"/>
<dbReference type="Pfam" id="PF13796">
    <property type="entry name" value="Sensor"/>
    <property type="match status" value="1"/>
</dbReference>
<evidence type="ECO:0000256" key="1">
    <source>
        <dbReference type="SAM" id="Phobius"/>
    </source>
</evidence>
<feature type="transmembrane region" description="Helical" evidence="1">
    <location>
        <begin position="136"/>
        <end position="155"/>
    </location>
</feature>
<keyword evidence="1" id="KW-0472">Membrane</keyword>
<dbReference type="eggNOG" id="COG4709">
    <property type="taxonomic scope" value="Bacteria"/>
</dbReference>
<dbReference type="STRING" id="1121015.GCA_000420545_01380"/>
<feature type="domain" description="Putative sensor" evidence="2">
    <location>
        <begin position="113"/>
        <end position="293"/>
    </location>
</feature>
<dbReference type="InterPro" id="IPR025828">
    <property type="entry name" value="Put_sensor_dom"/>
</dbReference>
<keyword evidence="1" id="KW-1133">Transmembrane helix</keyword>
<feature type="transmembrane region" description="Helical" evidence="1">
    <location>
        <begin position="111"/>
        <end position="130"/>
    </location>
</feature>
<evidence type="ECO:0000313" key="4">
    <source>
        <dbReference type="Proteomes" id="UP000029385"/>
    </source>
</evidence>
<dbReference type="OrthoDB" id="6271694at2"/>
<accession>A0A091BKK9</accession>
<gene>
    <name evidence="3" type="ORF">N789_02180</name>
</gene>
<keyword evidence="1" id="KW-0812">Transmembrane</keyword>
<organism evidence="3 4">
    <name type="scientific">Arenimonas oryziterrae DSM 21050 = YC6267</name>
    <dbReference type="NCBI Taxonomy" id="1121015"/>
    <lineage>
        <taxon>Bacteria</taxon>
        <taxon>Pseudomonadati</taxon>
        <taxon>Pseudomonadota</taxon>
        <taxon>Gammaproteobacteria</taxon>
        <taxon>Lysobacterales</taxon>
        <taxon>Lysobacteraceae</taxon>
        <taxon>Arenimonas</taxon>
    </lineage>
</organism>